<dbReference type="Proteomes" id="UP000076400">
    <property type="component" value="Unassembled WGS sequence"/>
</dbReference>
<reference evidence="9 10" key="1">
    <citation type="submission" date="2015-12" db="EMBL/GenBank/DDBJ databases">
        <title>Genome sequence of Oceanibaculum pacificum MCCC 1A02656.</title>
        <authorList>
            <person name="Lu L."/>
            <person name="Lai Q."/>
            <person name="Shao Z."/>
            <person name="Qian P."/>
        </authorList>
    </citation>
    <scope>NUCLEOTIDE SEQUENCE [LARGE SCALE GENOMIC DNA]</scope>
    <source>
        <strain evidence="9 10">MCCC 1A02656</strain>
    </source>
</reference>
<dbReference type="PANTHER" id="PTHR43297">
    <property type="entry name" value="OLIGOPEPTIDE TRANSPORT ATP-BINDING PROTEIN APPD"/>
    <property type="match status" value="1"/>
</dbReference>
<keyword evidence="10" id="KW-1185">Reference proteome</keyword>
<keyword evidence="4" id="KW-1003">Cell membrane</keyword>
<evidence type="ECO:0000256" key="3">
    <source>
        <dbReference type="ARBA" id="ARBA00022448"/>
    </source>
</evidence>
<dbReference type="InterPro" id="IPR027417">
    <property type="entry name" value="P-loop_NTPase"/>
</dbReference>
<dbReference type="Gene3D" id="3.40.50.300">
    <property type="entry name" value="P-loop containing nucleotide triphosphate hydrolases"/>
    <property type="match status" value="1"/>
</dbReference>
<dbReference type="InterPro" id="IPR003439">
    <property type="entry name" value="ABC_transporter-like_ATP-bd"/>
</dbReference>
<feature type="domain" description="ABC transporter" evidence="8">
    <location>
        <begin position="6"/>
        <end position="256"/>
    </location>
</feature>
<keyword evidence="5" id="KW-0547">Nucleotide-binding</keyword>
<proteinExistence type="inferred from homology"/>
<gene>
    <name evidence="9" type="ORF">AUP43_09305</name>
</gene>
<evidence type="ECO:0000256" key="5">
    <source>
        <dbReference type="ARBA" id="ARBA00022741"/>
    </source>
</evidence>
<accession>A0A154W2Z4</accession>
<dbReference type="SMART" id="SM00382">
    <property type="entry name" value="AAA"/>
    <property type="match status" value="1"/>
</dbReference>
<comment type="subcellular location">
    <subcellularLocation>
        <location evidence="1">Cell inner membrane</location>
        <topology evidence="1">Peripheral membrane protein</topology>
    </subcellularLocation>
</comment>
<evidence type="ECO:0000256" key="6">
    <source>
        <dbReference type="ARBA" id="ARBA00022840"/>
    </source>
</evidence>
<dbReference type="GO" id="GO:0016887">
    <property type="term" value="F:ATP hydrolysis activity"/>
    <property type="evidence" value="ECO:0007669"/>
    <property type="project" value="InterPro"/>
</dbReference>
<keyword evidence="6 9" id="KW-0067">ATP-binding</keyword>
<dbReference type="GO" id="GO:0005524">
    <property type="term" value="F:ATP binding"/>
    <property type="evidence" value="ECO:0007669"/>
    <property type="project" value="UniProtKB-KW"/>
</dbReference>
<sequence length="325" mass="35581">MTEAVLKVENLQTHFFTKAGVVKSVDDVSFEVGRGKIMGLVGESGSGKSVSGFSIMGLVDHPGRVVGGRILFHGRDLVGLPDEEMRKIRGRRIAMIFQDPMMTLNPVLRIDTQMIETIQAHEKVDRETARQRSRDALGQVGIPSPDERLMAYPHQFSGGMRQRVVIALALAVNPKLVIADEPTTALDVTIQAQILYQMQKLVAEQHMGLIWVTHDLSVVAGLADELCVMYAGRIVERGPVGRLIDAPIHPYTKGLIGSVPSRNPRGQPLTQIPGMAPTPIDLPAGCPFRPRCARASDICRTTPETAEHLPGRFARCFHPHLEDAA</sequence>
<keyword evidence="7" id="KW-0472">Membrane</keyword>
<evidence type="ECO:0000259" key="8">
    <source>
        <dbReference type="PROSITE" id="PS50893"/>
    </source>
</evidence>
<keyword evidence="3" id="KW-0813">Transport</keyword>
<dbReference type="AlphaFoldDB" id="A0A154W2Z4"/>
<dbReference type="PROSITE" id="PS50893">
    <property type="entry name" value="ABC_TRANSPORTER_2"/>
    <property type="match status" value="1"/>
</dbReference>
<evidence type="ECO:0000256" key="2">
    <source>
        <dbReference type="ARBA" id="ARBA00005417"/>
    </source>
</evidence>
<evidence type="ECO:0000256" key="4">
    <source>
        <dbReference type="ARBA" id="ARBA00022475"/>
    </source>
</evidence>
<evidence type="ECO:0000313" key="10">
    <source>
        <dbReference type="Proteomes" id="UP000076400"/>
    </source>
</evidence>
<dbReference type="OrthoDB" id="37801at2"/>
<dbReference type="RefSeq" id="WP_067556350.1">
    <property type="nucleotide sequence ID" value="NZ_LPXN01000110.1"/>
</dbReference>
<dbReference type="Pfam" id="PF08352">
    <property type="entry name" value="oligo_HPY"/>
    <property type="match status" value="1"/>
</dbReference>
<dbReference type="STRING" id="580166.AUP43_09305"/>
<dbReference type="InterPro" id="IPR003593">
    <property type="entry name" value="AAA+_ATPase"/>
</dbReference>
<organism evidence="9 10">
    <name type="scientific">Oceanibaculum pacificum</name>
    <dbReference type="NCBI Taxonomy" id="580166"/>
    <lineage>
        <taxon>Bacteria</taxon>
        <taxon>Pseudomonadati</taxon>
        <taxon>Pseudomonadota</taxon>
        <taxon>Alphaproteobacteria</taxon>
        <taxon>Rhodospirillales</taxon>
        <taxon>Oceanibaculaceae</taxon>
        <taxon>Oceanibaculum</taxon>
    </lineage>
</organism>
<dbReference type="Pfam" id="PF00005">
    <property type="entry name" value="ABC_tran"/>
    <property type="match status" value="1"/>
</dbReference>
<dbReference type="InterPro" id="IPR013563">
    <property type="entry name" value="Oligopep_ABC_C"/>
</dbReference>
<dbReference type="SUPFAM" id="SSF52540">
    <property type="entry name" value="P-loop containing nucleoside triphosphate hydrolases"/>
    <property type="match status" value="1"/>
</dbReference>
<dbReference type="FunFam" id="3.40.50.300:FF:000016">
    <property type="entry name" value="Oligopeptide ABC transporter ATP-binding component"/>
    <property type="match status" value="1"/>
</dbReference>
<comment type="similarity">
    <text evidence="2">Belongs to the ABC transporter superfamily.</text>
</comment>
<dbReference type="GO" id="GO:0055085">
    <property type="term" value="P:transmembrane transport"/>
    <property type="evidence" value="ECO:0007669"/>
    <property type="project" value="UniProtKB-ARBA"/>
</dbReference>
<name>A0A154W2Z4_9PROT</name>
<dbReference type="EMBL" id="LPXN01000110">
    <property type="protein sequence ID" value="KZD07900.1"/>
    <property type="molecule type" value="Genomic_DNA"/>
</dbReference>
<evidence type="ECO:0000256" key="7">
    <source>
        <dbReference type="ARBA" id="ARBA00023136"/>
    </source>
</evidence>
<dbReference type="PROSITE" id="PS00211">
    <property type="entry name" value="ABC_TRANSPORTER_1"/>
    <property type="match status" value="1"/>
</dbReference>
<evidence type="ECO:0000256" key="1">
    <source>
        <dbReference type="ARBA" id="ARBA00004417"/>
    </source>
</evidence>
<dbReference type="InterPro" id="IPR050388">
    <property type="entry name" value="ABC_Ni/Peptide_Import"/>
</dbReference>
<dbReference type="InterPro" id="IPR017871">
    <property type="entry name" value="ABC_transporter-like_CS"/>
</dbReference>
<dbReference type="GO" id="GO:0005886">
    <property type="term" value="C:plasma membrane"/>
    <property type="evidence" value="ECO:0007669"/>
    <property type="project" value="UniProtKB-SubCell"/>
</dbReference>
<dbReference type="PANTHER" id="PTHR43297:SF2">
    <property type="entry name" value="DIPEPTIDE TRANSPORT ATP-BINDING PROTEIN DPPD"/>
    <property type="match status" value="1"/>
</dbReference>
<dbReference type="NCBIfam" id="TIGR01727">
    <property type="entry name" value="oligo_HPY"/>
    <property type="match status" value="1"/>
</dbReference>
<dbReference type="GO" id="GO:0015833">
    <property type="term" value="P:peptide transport"/>
    <property type="evidence" value="ECO:0007669"/>
    <property type="project" value="InterPro"/>
</dbReference>
<evidence type="ECO:0000313" key="9">
    <source>
        <dbReference type="EMBL" id="KZD07900.1"/>
    </source>
</evidence>
<protein>
    <submittedName>
        <fullName evidence="9">Methionine ABC transporter ATP-binding protein</fullName>
    </submittedName>
</protein>
<dbReference type="CDD" id="cd03257">
    <property type="entry name" value="ABC_NikE_OppD_transporters"/>
    <property type="match status" value="1"/>
</dbReference>
<comment type="caution">
    <text evidence="9">The sequence shown here is derived from an EMBL/GenBank/DDBJ whole genome shotgun (WGS) entry which is preliminary data.</text>
</comment>